<comment type="caution">
    <text evidence="2">The sequence shown here is derived from an EMBL/GenBank/DDBJ whole genome shotgun (WGS) entry which is preliminary data.</text>
</comment>
<evidence type="ECO:0000313" key="2">
    <source>
        <dbReference type="EMBL" id="KAI3876171.1"/>
    </source>
</evidence>
<reference evidence="2" key="1">
    <citation type="submission" date="2022-04" db="EMBL/GenBank/DDBJ databases">
        <title>A functionally conserved STORR gene fusion in Papaver species that diverged 16.8 million years ago.</title>
        <authorList>
            <person name="Catania T."/>
        </authorList>
    </citation>
    <scope>NUCLEOTIDE SEQUENCE</scope>
    <source>
        <strain evidence="2">S-188037</strain>
    </source>
</reference>
<dbReference type="AlphaFoldDB" id="A0AAD4XBE0"/>
<evidence type="ECO:0000313" key="3">
    <source>
        <dbReference type="Proteomes" id="UP001202328"/>
    </source>
</evidence>
<protein>
    <submittedName>
        <fullName evidence="2">Uncharacterized protein</fullName>
    </submittedName>
</protein>
<dbReference type="PANTHER" id="PTHR36403">
    <property type="entry name" value="PROTEIN COFACTOR ASSEMBLY OF COMPLEX C SUBUNIT B CCB2, CHLOROPLASTIC"/>
    <property type="match status" value="1"/>
</dbReference>
<dbReference type="EMBL" id="JAJJMB010012509">
    <property type="protein sequence ID" value="KAI3876171.1"/>
    <property type="molecule type" value="Genomic_DNA"/>
</dbReference>
<keyword evidence="3" id="KW-1185">Reference proteome</keyword>
<dbReference type="GO" id="GO:0010190">
    <property type="term" value="P:cytochrome b6f complex assembly"/>
    <property type="evidence" value="ECO:0007669"/>
    <property type="project" value="InterPro"/>
</dbReference>
<dbReference type="Proteomes" id="UP001202328">
    <property type="component" value="Unassembled WGS sequence"/>
</dbReference>
<organism evidence="2 3">
    <name type="scientific">Papaver atlanticum</name>
    <dbReference type="NCBI Taxonomy" id="357466"/>
    <lineage>
        <taxon>Eukaryota</taxon>
        <taxon>Viridiplantae</taxon>
        <taxon>Streptophyta</taxon>
        <taxon>Embryophyta</taxon>
        <taxon>Tracheophyta</taxon>
        <taxon>Spermatophyta</taxon>
        <taxon>Magnoliopsida</taxon>
        <taxon>Ranunculales</taxon>
        <taxon>Papaveraceae</taxon>
        <taxon>Papaveroideae</taxon>
        <taxon>Papaver</taxon>
    </lineage>
</organism>
<evidence type="ECO:0000256" key="1">
    <source>
        <dbReference type="SAM" id="SignalP"/>
    </source>
</evidence>
<accession>A0AAD4XBE0</accession>
<dbReference type="InterPro" id="IPR044970">
    <property type="entry name" value="CCB2"/>
</dbReference>
<proteinExistence type="predicted"/>
<gene>
    <name evidence="2" type="ORF">MKW98_029123</name>
</gene>
<name>A0AAD4XBE0_9MAGN</name>
<keyword evidence="1" id="KW-0732">Signal</keyword>
<sequence>MYEFQLVSTILKKLILISLFFVSHPLISAQGALCVREGADSAVWQMLPEGTHSLLVQPVPGDPISTTNETTKKIGGFILLASCMILAYSDTDSLDSAVADKFKGKSSCVDLTVGRSLLLLCLNYNATEVLN</sequence>
<dbReference type="PANTHER" id="PTHR36403:SF1">
    <property type="entry name" value="PROTEIN COFACTOR ASSEMBLY OF COMPLEX C SUBUNIT B CCB2, CHLOROPLASTIC"/>
    <property type="match status" value="1"/>
</dbReference>
<feature type="signal peptide" evidence="1">
    <location>
        <begin position="1"/>
        <end position="29"/>
    </location>
</feature>
<feature type="chain" id="PRO_5042018698" evidence="1">
    <location>
        <begin position="30"/>
        <end position="131"/>
    </location>
</feature>